<proteinExistence type="predicted"/>
<organism evidence="2">
    <name type="scientific">Alexandrium catenella</name>
    <name type="common">Red tide dinoflagellate</name>
    <name type="synonym">Gonyaulax catenella</name>
    <dbReference type="NCBI Taxonomy" id="2925"/>
    <lineage>
        <taxon>Eukaryota</taxon>
        <taxon>Sar</taxon>
        <taxon>Alveolata</taxon>
        <taxon>Dinophyceae</taxon>
        <taxon>Gonyaulacales</taxon>
        <taxon>Pyrocystaceae</taxon>
        <taxon>Alexandrium</taxon>
    </lineage>
</organism>
<protein>
    <recommendedName>
        <fullName evidence="3">Sulfotransferase domain-containing protein</fullName>
    </recommendedName>
</protein>
<sequence>MASFKNLACAALVATTTRLSSALRVEMNATASAEPVKHLFVAGVMGSGLEFWQHIMRECVDQRVCELRDTSFYTSLMYQGDDEESLKKQWGLRRPKAGSLVPMNLLSPVREKFGDKIFLHPFSGESLSGNVDPNLALYAKVAKSFGDSFKVLVLTRQDEASLVSFTMRMLKLSAEEAEKVVTDNVRTLTEDIRKLPRSLYRCQRYEDLKAYGPHMSPLLKTQKWEGQDSVDFAQQATVTFSHGCQGWRFKKANKCASSAPKLRDALDELESLCSPQDVATKAVSLSESGKLDQEAVYSYKVRWLTEAA</sequence>
<keyword evidence="1" id="KW-0732">Signal</keyword>
<gene>
    <name evidence="2" type="ORF">ACAT0790_LOCUS5120</name>
</gene>
<accession>A0A7S1L6W1</accession>
<reference evidence="2" key="1">
    <citation type="submission" date="2021-01" db="EMBL/GenBank/DDBJ databases">
        <authorList>
            <person name="Corre E."/>
            <person name="Pelletier E."/>
            <person name="Niang G."/>
            <person name="Scheremetjew M."/>
            <person name="Finn R."/>
            <person name="Kale V."/>
            <person name="Holt S."/>
            <person name="Cochrane G."/>
            <person name="Meng A."/>
            <person name="Brown T."/>
            <person name="Cohen L."/>
        </authorList>
    </citation>
    <scope>NUCLEOTIDE SEQUENCE</scope>
    <source>
        <strain evidence="2">OF101</strain>
    </source>
</reference>
<feature type="signal peptide" evidence="1">
    <location>
        <begin position="1"/>
        <end position="22"/>
    </location>
</feature>
<evidence type="ECO:0000256" key="1">
    <source>
        <dbReference type="SAM" id="SignalP"/>
    </source>
</evidence>
<name>A0A7S1L6W1_ALECA</name>
<evidence type="ECO:0008006" key="3">
    <source>
        <dbReference type="Google" id="ProtNLM"/>
    </source>
</evidence>
<feature type="chain" id="PRO_5030700258" description="Sulfotransferase domain-containing protein" evidence="1">
    <location>
        <begin position="23"/>
        <end position="308"/>
    </location>
</feature>
<evidence type="ECO:0000313" key="2">
    <source>
        <dbReference type="EMBL" id="CAD9096091.1"/>
    </source>
</evidence>
<dbReference type="EMBL" id="HBGE01008471">
    <property type="protein sequence ID" value="CAD9096091.1"/>
    <property type="molecule type" value="Transcribed_RNA"/>
</dbReference>
<dbReference type="AlphaFoldDB" id="A0A7S1L6W1"/>